<dbReference type="PANTHER" id="PTHR47980">
    <property type="entry name" value="LD44762P"/>
    <property type="match status" value="1"/>
</dbReference>
<evidence type="ECO:0000256" key="11">
    <source>
        <dbReference type="ARBA" id="ARBA00039501"/>
    </source>
</evidence>
<protein>
    <recommendedName>
        <fullName evidence="11">Ras-related protein Rab-13</fullName>
    </recommendedName>
</protein>
<evidence type="ECO:0000313" key="14">
    <source>
        <dbReference type="Proteomes" id="UP001152795"/>
    </source>
</evidence>
<keyword evidence="8" id="KW-0472">Membrane</keyword>
<keyword evidence="6" id="KW-0653">Protein transport</keyword>
<evidence type="ECO:0000256" key="9">
    <source>
        <dbReference type="ARBA" id="ARBA00023288"/>
    </source>
</evidence>
<dbReference type="GO" id="GO:0015031">
    <property type="term" value="P:protein transport"/>
    <property type="evidence" value="ECO:0007669"/>
    <property type="project" value="UniProtKB-KW"/>
</dbReference>
<dbReference type="InterPro" id="IPR050305">
    <property type="entry name" value="Small_GTPase_Rab"/>
</dbReference>
<dbReference type="AlphaFoldDB" id="A0A6S7HLC1"/>
<dbReference type="EMBL" id="CACRXK020005110">
    <property type="protein sequence ID" value="CAB4005159.1"/>
    <property type="molecule type" value="Genomic_DNA"/>
</dbReference>
<dbReference type="GO" id="GO:0005886">
    <property type="term" value="C:plasma membrane"/>
    <property type="evidence" value="ECO:0007669"/>
    <property type="project" value="UniProtKB-SubCell"/>
</dbReference>
<dbReference type="PROSITE" id="PS51419">
    <property type="entry name" value="RAB"/>
    <property type="match status" value="1"/>
</dbReference>
<evidence type="ECO:0000256" key="4">
    <source>
        <dbReference type="ARBA" id="ARBA00022475"/>
    </source>
</evidence>
<comment type="similarity">
    <text evidence="2">Belongs to the small GTPase superfamily. Rab family.</text>
</comment>
<dbReference type="InterPro" id="IPR027417">
    <property type="entry name" value="P-loop_NTPase"/>
</dbReference>
<accession>A0A6S7HLC1</accession>
<dbReference type="GO" id="GO:0005525">
    <property type="term" value="F:GTP binding"/>
    <property type="evidence" value="ECO:0007669"/>
    <property type="project" value="UniProtKB-KW"/>
</dbReference>
<dbReference type="InterPro" id="IPR005225">
    <property type="entry name" value="Small_GTP-bd"/>
</dbReference>
<keyword evidence="7" id="KW-0342">GTP-binding</keyword>
<evidence type="ECO:0000256" key="6">
    <source>
        <dbReference type="ARBA" id="ARBA00022927"/>
    </source>
</evidence>
<keyword evidence="14" id="KW-1185">Reference proteome</keyword>
<evidence type="ECO:0000256" key="5">
    <source>
        <dbReference type="ARBA" id="ARBA00022741"/>
    </source>
</evidence>
<evidence type="ECO:0000256" key="8">
    <source>
        <dbReference type="ARBA" id="ARBA00023136"/>
    </source>
</evidence>
<sequence length="210" mass="23978">MAKSEFDLFFKFLLIGDSGVGKTCILFRFADNAFNPSFIHTIGIDFKIKTLDIGGKRVKLQIWDTAGQERFHTITTAYYRGAMAIILVYDITSETSFRNITKWMRRIEENATEDVERLIIGNKCDLESKREVSRESAELFARRHNVKVIECSAMESINIDKAFETLTQDILNKVCPPQEKEEPTPKGKRKKNKNVKLNKQNNNKSGGGCC</sequence>
<dbReference type="PROSITE" id="PS51420">
    <property type="entry name" value="RHO"/>
    <property type="match status" value="1"/>
</dbReference>
<keyword evidence="5" id="KW-0547">Nucleotide-binding</keyword>
<dbReference type="Proteomes" id="UP001152795">
    <property type="component" value="Unassembled WGS sequence"/>
</dbReference>
<evidence type="ECO:0000256" key="2">
    <source>
        <dbReference type="ARBA" id="ARBA00006270"/>
    </source>
</evidence>
<evidence type="ECO:0000256" key="12">
    <source>
        <dbReference type="SAM" id="MobiDB-lite"/>
    </source>
</evidence>
<dbReference type="PROSITE" id="PS51421">
    <property type="entry name" value="RAS"/>
    <property type="match status" value="1"/>
</dbReference>
<dbReference type="Pfam" id="PF00071">
    <property type="entry name" value="Ras"/>
    <property type="match status" value="1"/>
</dbReference>
<dbReference type="Gene3D" id="3.40.50.300">
    <property type="entry name" value="P-loop containing nucleotide triphosphate hydrolases"/>
    <property type="match status" value="1"/>
</dbReference>
<reference evidence="13" key="1">
    <citation type="submission" date="2020-04" db="EMBL/GenBank/DDBJ databases">
        <authorList>
            <person name="Alioto T."/>
            <person name="Alioto T."/>
            <person name="Gomez Garrido J."/>
        </authorList>
    </citation>
    <scope>NUCLEOTIDE SEQUENCE</scope>
    <source>
        <strain evidence="13">A484AB</strain>
    </source>
</reference>
<dbReference type="CDD" id="cd01867">
    <property type="entry name" value="Rab8_Rab10_Rab13_like"/>
    <property type="match status" value="1"/>
</dbReference>
<dbReference type="SUPFAM" id="SSF52540">
    <property type="entry name" value="P-loop containing nucleoside triphosphate hydrolases"/>
    <property type="match status" value="1"/>
</dbReference>
<dbReference type="SMART" id="SM00175">
    <property type="entry name" value="RAB"/>
    <property type="match status" value="1"/>
</dbReference>
<evidence type="ECO:0000313" key="13">
    <source>
        <dbReference type="EMBL" id="CAB4005159.1"/>
    </source>
</evidence>
<evidence type="ECO:0000256" key="7">
    <source>
        <dbReference type="ARBA" id="ARBA00023134"/>
    </source>
</evidence>
<name>A0A6S7HLC1_PARCT</name>
<keyword evidence="3" id="KW-0813">Transport</keyword>
<keyword evidence="9" id="KW-0449">Lipoprotein</keyword>
<dbReference type="OrthoDB" id="9989112at2759"/>
<evidence type="ECO:0000256" key="10">
    <source>
        <dbReference type="ARBA" id="ARBA00023289"/>
    </source>
</evidence>
<feature type="region of interest" description="Disordered" evidence="12">
    <location>
        <begin position="175"/>
        <end position="210"/>
    </location>
</feature>
<comment type="caution">
    <text evidence="13">The sequence shown here is derived from an EMBL/GenBank/DDBJ whole genome shotgun (WGS) entry which is preliminary data.</text>
</comment>
<keyword evidence="10" id="KW-0636">Prenylation</keyword>
<dbReference type="GO" id="GO:0003924">
    <property type="term" value="F:GTPase activity"/>
    <property type="evidence" value="ECO:0007669"/>
    <property type="project" value="InterPro"/>
</dbReference>
<evidence type="ECO:0000256" key="1">
    <source>
        <dbReference type="ARBA" id="ARBA00004342"/>
    </source>
</evidence>
<dbReference type="PRINTS" id="PR00449">
    <property type="entry name" value="RASTRNSFRMNG"/>
</dbReference>
<dbReference type="SMART" id="SM00177">
    <property type="entry name" value="ARF"/>
    <property type="match status" value="1"/>
</dbReference>
<dbReference type="SMART" id="SM00174">
    <property type="entry name" value="RHO"/>
    <property type="match status" value="1"/>
</dbReference>
<evidence type="ECO:0000256" key="3">
    <source>
        <dbReference type="ARBA" id="ARBA00022448"/>
    </source>
</evidence>
<proteinExistence type="inferred from homology"/>
<dbReference type="FunFam" id="3.40.50.300:FF:000363">
    <property type="entry name" value="Secretion related GTPase srgA"/>
    <property type="match status" value="1"/>
</dbReference>
<dbReference type="SMART" id="SM00173">
    <property type="entry name" value="RAS"/>
    <property type="match status" value="1"/>
</dbReference>
<dbReference type="SMART" id="SM00176">
    <property type="entry name" value="RAN"/>
    <property type="match status" value="1"/>
</dbReference>
<gene>
    <name evidence="13" type="ORF">PACLA_8A078804</name>
</gene>
<dbReference type="NCBIfam" id="TIGR00231">
    <property type="entry name" value="small_GTP"/>
    <property type="match status" value="1"/>
</dbReference>
<comment type="subcellular location">
    <subcellularLocation>
        <location evidence="1">Cell membrane</location>
        <topology evidence="1">Lipid-anchor</topology>
        <orientation evidence="1">Cytoplasmic side</orientation>
    </subcellularLocation>
</comment>
<organism evidence="13 14">
    <name type="scientific">Paramuricea clavata</name>
    <name type="common">Red gorgonian</name>
    <name type="synonym">Violescent sea-whip</name>
    <dbReference type="NCBI Taxonomy" id="317549"/>
    <lineage>
        <taxon>Eukaryota</taxon>
        <taxon>Metazoa</taxon>
        <taxon>Cnidaria</taxon>
        <taxon>Anthozoa</taxon>
        <taxon>Octocorallia</taxon>
        <taxon>Malacalcyonacea</taxon>
        <taxon>Plexauridae</taxon>
        <taxon>Paramuricea</taxon>
    </lineage>
</organism>
<feature type="compositionally biased region" description="Basic residues" evidence="12">
    <location>
        <begin position="186"/>
        <end position="196"/>
    </location>
</feature>
<keyword evidence="4" id="KW-1003">Cell membrane</keyword>
<dbReference type="InterPro" id="IPR001806">
    <property type="entry name" value="Small_GTPase"/>
</dbReference>